<dbReference type="Proteomes" id="UP000736672">
    <property type="component" value="Unassembled WGS sequence"/>
</dbReference>
<protein>
    <submittedName>
        <fullName evidence="4">Heterokaryon incompatibility protein-domain-containing protein</fullName>
    </submittedName>
</protein>
<feature type="region of interest" description="Disordered" evidence="1">
    <location>
        <begin position="568"/>
        <end position="590"/>
    </location>
</feature>
<evidence type="ECO:0000256" key="1">
    <source>
        <dbReference type="SAM" id="MobiDB-lite"/>
    </source>
</evidence>
<organism evidence="4 5">
    <name type="scientific">Fusarium solani</name>
    <name type="common">Filamentous fungus</name>
    <dbReference type="NCBI Taxonomy" id="169388"/>
    <lineage>
        <taxon>Eukaryota</taxon>
        <taxon>Fungi</taxon>
        <taxon>Dikarya</taxon>
        <taxon>Ascomycota</taxon>
        <taxon>Pezizomycotina</taxon>
        <taxon>Sordariomycetes</taxon>
        <taxon>Hypocreomycetidae</taxon>
        <taxon>Hypocreales</taxon>
        <taxon>Nectriaceae</taxon>
        <taxon>Fusarium</taxon>
        <taxon>Fusarium solani species complex</taxon>
    </lineage>
</organism>
<proteinExistence type="predicted"/>
<feature type="domain" description="Heterokaryon incompatibility" evidence="2">
    <location>
        <begin position="22"/>
        <end position="108"/>
    </location>
</feature>
<comment type="caution">
    <text evidence="4">The sequence shown here is derived from an EMBL/GenBank/DDBJ whole genome shotgun (WGS) entry which is preliminary data.</text>
</comment>
<dbReference type="Pfam" id="PF06985">
    <property type="entry name" value="HET"/>
    <property type="match status" value="1"/>
</dbReference>
<dbReference type="InterPro" id="IPR010730">
    <property type="entry name" value="HET"/>
</dbReference>
<dbReference type="PANTHER" id="PTHR10622:SF10">
    <property type="entry name" value="HET DOMAIN-CONTAINING PROTEIN"/>
    <property type="match status" value="1"/>
</dbReference>
<feature type="domain" description="DUF8212" evidence="3">
    <location>
        <begin position="222"/>
        <end position="246"/>
    </location>
</feature>
<dbReference type="InterPro" id="IPR058525">
    <property type="entry name" value="DUF8212"/>
</dbReference>
<reference evidence="4" key="1">
    <citation type="journal article" date="2021" name="Nat. Commun.">
        <title>Genetic determinants of endophytism in the Arabidopsis root mycobiome.</title>
        <authorList>
            <person name="Mesny F."/>
            <person name="Miyauchi S."/>
            <person name="Thiergart T."/>
            <person name="Pickel B."/>
            <person name="Atanasova L."/>
            <person name="Karlsson M."/>
            <person name="Huettel B."/>
            <person name="Barry K.W."/>
            <person name="Haridas S."/>
            <person name="Chen C."/>
            <person name="Bauer D."/>
            <person name="Andreopoulos W."/>
            <person name="Pangilinan J."/>
            <person name="LaButti K."/>
            <person name="Riley R."/>
            <person name="Lipzen A."/>
            <person name="Clum A."/>
            <person name="Drula E."/>
            <person name="Henrissat B."/>
            <person name="Kohler A."/>
            <person name="Grigoriev I.V."/>
            <person name="Martin F.M."/>
            <person name="Hacquard S."/>
        </authorList>
    </citation>
    <scope>NUCLEOTIDE SEQUENCE</scope>
    <source>
        <strain evidence="4">FSSC 5 MPI-SDFR-AT-0091</strain>
    </source>
</reference>
<evidence type="ECO:0000259" key="3">
    <source>
        <dbReference type="Pfam" id="PF26640"/>
    </source>
</evidence>
<sequence length="590" mass="67351">MRLLDIESGTLEEFTDETRVSYAILSHRWEDDEVLFQDITQGTAPLKKGWQKVENFCRIAQKEGFRYVWIDTCCIDKSSSTELSEAINSMYRWYQHADTCFAYLNDCSYEAVRQPGSTELQKSKWFTRGWTLQELIAPAEVVFLSAEWREFGTKRSLAEEISEITNIDEFLFQFPEWLDRCCAAQKLSWAATRETTRVEDRAYSLMGLFNVNMPLLYGEGDKAFYRLQMEILQSSSDQSIFAWNHDIKKGLRIYSSILATSLGDFEGCHTIRHKPREIEIDHDSGIAEFPQQVVGPVIKLKALSIPHDGSFTPSPPGSEQHQQQPPWLTSVYQEIFTHSIYVRPYLWVVFLVDCSEEDRTIGIALQRSGRSFSRYHGPSRFLLPRGLDSRSHSDLKERIFYVRSLINDTPIIEEPTALHLRHLPAEYGLWLTTPVLQPGGDCDSQIYWRNNETPQGSLRMTLNPWTEAIGPGGEGVYFSLGFRTMCGRDSLPPFHLEFWHTHGDDGFELVVLFGKGALTRNPVASQKPSSPDLLLGPQEFELMRDFVVVVKARNGTDNKILLSISVENEWPGDKSGPSTSAMQGKREPNA</sequence>
<gene>
    <name evidence="4" type="ORF">B0J15DRAFT_524700</name>
</gene>
<dbReference type="AlphaFoldDB" id="A0A9P9HWN6"/>
<evidence type="ECO:0000259" key="2">
    <source>
        <dbReference type="Pfam" id="PF06985"/>
    </source>
</evidence>
<dbReference type="PANTHER" id="PTHR10622">
    <property type="entry name" value="HET DOMAIN-CONTAINING PROTEIN"/>
    <property type="match status" value="1"/>
</dbReference>
<keyword evidence="5" id="KW-1185">Reference proteome</keyword>
<dbReference type="OrthoDB" id="674604at2759"/>
<evidence type="ECO:0000313" key="5">
    <source>
        <dbReference type="Proteomes" id="UP000736672"/>
    </source>
</evidence>
<dbReference type="EMBL" id="JAGTJS010000007">
    <property type="protein sequence ID" value="KAH7264621.1"/>
    <property type="molecule type" value="Genomic_DNA"/>
</dbReference>
<dbReference type="Pfam" id="PF26640">
    <property type="entry name" value="DUF8212"/>
    <property type="match status" value="1"/>
</dbReference>
<accession>A0A9P9HWN6</accession>
<evidence type="ECO:0000313" key="4">
    <source>
        <dbReference type="EMBL" id="KAH7264621.1"/>
    </source>
</evidence>
<name>A0A9P9HWN6_FUSSL</name>